<comment type="caution">
    <text evidence="8">The sequence shown here is derived from an EMBL/GenBank/DDBJ whole genome shotgun (WGS) entry which is preliminary data.</text>
</comment>
<evidence type="ECO:0000313" key="9">
    <source>
        <dbReference type="Proteomes" id="UP000261739"/>
    </source>
</evidence>
<evidence type="ECO:0000313" key="8">
    <source>
        <dbReference type="EMBL" id="HCT14740.1"/>
    </source>
</evidence>
<keyword evidence="4 7" id="KW-1133">Transmembrane helix</keyword>
<dbReference type="GO" id="GO:0034755">
    <property type="term" value="P:iron ion transmembrane transport"/>
    <property type="evidence" value="ECO:0007669"/>
    <property type="project" value="TreeGrafter"/>
</dbReference>
<dbReference type="Pfam" id="PF01566">
    <property type="entry name" value="Nramp"/>
    <property type="match status" value="1"/>
</dbReference>
<dbReference type="PRINTS" id="PR00447">
    <property type="entry name" value="NATRESASSCMP"/>
</dbReference>
<dbReference type="STRING" id="863239.GCA_000213935_01265"/>
<feature type="transmembrane region" description="Helical" evidence="7">
    <location>
        <begin position="201"/>
        <end position="221"/>
    </location>
</feature>
<dbReference type="Proteomes" id="UP000261739">
    <property type="component" value="Unassembled WGS sequence"/>
</dbReference>
<dbReference type="PANTHER" id="PTHR11706">
    <property type="entry name" value="SOLUTE CARRIER PROTEIN FAMILY 11 MEMBER"/>
    <property type="match status" value="1"/>
</dbReference>
<proteinExistence type="predicted"/>
<feature type="transmembrane region" description="Helical" evidence="7">
    <location>
        <begin position="330"/>
        <end position="355"/>
    </location>
</feature>
<evidence type="ECO:0000256" key="7">
    <source>
        <dbReference type="SAM" id="Phobius"/>
    </source>
</evidence>
<dbReference type="GO" id="GO:0015086">
    <property type="term" value="F:cadmium ion transmembrane transporter activity"/>
    <property type="evidence" value="ECO:0007669"/>
    <property type="project" value="TreeGrafter"/>
</dbReference>
<dbReference type="AlphaFoldDB" id="A0A3D4T1W4"/>
<gene>
    <name evidence="8" type="ORF">DIW82_08125</name>
</gene>
<feature type="region of interest" description="Disordered" evidence="6">
    <location>
        <begin position="1"/>
        <end position="45"/>
    </location>
</feature>
<feature type="transmembrane region" description="Helical" evidence="7">
    <location>
        <begin position="241"/>
        <end position="259"/>
    </location>
</feature>
<protein>
    <submittedName>
        <fullName evidence="8">Divalent metal cation transporter MntH</fullName>
    </submittedName>
</protein>
<feature type="transmembrane region" description="Helical" evidence="7">
    <location>
        <begin position="435"/>
        <end position="456"/>
    </location>
</feature>
<feature type="transmembrane region" description="Helical" evidence="7">
    <location>
        <begin position="168"/>
        <end position="189"/>
    </location>
</feature>
<keyword evidence="2" id="KW-0813">Transport</keyword>
<dbReference type="GO" id="GO:0005886">
    <property type="term" value="C:plasma membrane"/>
    <property type="evidence" value="ECO:0007669"/>
    <property type="project" value="TreeGrafter"/>
</dbReference>
<feature type="transmembrane region" description="Helical" evidence="7">
    <location>
        <begin position="53"/>
        <end position="71"/>
    </location>
</feature>
<feature type="compositionally biased region" description="Low complexity" evidence="6">
    <location>
        <begin position="17"/>
        <end position="38"/>
    </location>
</feature>
<evidence type="ECO:0000256" key="5">
    <source>
        <dbReference type="ARBA" id="ARBA00023136"/>
    </source>
</evidence>
<feature type="transmembrane region" description="Helical" evidence="7">
    <location>
        <begin position="394"/>
        <end position="415"/>
    </location>
</feature>
<keyword evidence="3 7" id="KW-0812">Transmembrane</keyword>
<evidence type="ECO:0000256" key="2">
    <source>
        <dbReference type="ARBA" id="ARBA00022448"/>
    </source>
</evidence>
<dbReference type="NCBIfam" id="NF037982">
    <property type="entry name" value="Nramp_1"/>
    <property type="match status" value="1"/>
</dbReference>
<name>A0A3D4T1W4_9CORY</name>
<feature type="transmembrane region" description="Helical" evidence="7">
    <location>
        <begin position="288"/>
        <end position="310"/>
    </location>
</feature>
<comment type="subcellular location">
    <subcellularLocation>
        <location evidence="1">Membrane</location>
        <topology evidence="1">Multi-pass membrane protein</topology>
    </subcellularLocation>
</comment>
<reference evidence="8 9" key="1">
    <citation type="journal article" date="2018" name="Nat. Biotechnol.">
        <title>A standardized bacterial taxonomy based on genome phylogeny substantially revises the tree of life.</title>
        <authorList>
            <person name="Parks D.H."/>
            <person name="Chuvochina M."/>
            <person name="Waite D.W."/>
            <person name="Rinke C."/>
            <person name="Skarshewski A."/>
            <person name="Chaumeil P.A."/>
            <person name="Hugenholtz P."/>
        </authorList>
    </citation>
    <scope>NUCLEOTIDE SEQUENCE [LARGE SCALE GENOMIC DNA]</scope>
    <source>
        <strain evidence="8">UBA11247</strain>
    </source>
</reference>
<feature type="transmembrane region" description="Helical" evidence="7">
    <location>
        <begin position="139"/>
        <end position="162"/>
    </location>
</feature>
<keyword evidence="5 7" id="KW-0472">Membrane</keyword>
<evidence type="ECO:0000256" key="4">
    <source>
        <dbReference type="ARBA" id="ARBA00022989"/>
    </source>
</evidence>
<feature type="transmembrane region" description="Helical" evidence="7">
    <location>
        <begin position="367"/>
        <end position="388"/>
    </location>
</feature>
<evidence type="ECO:0000256" key="3">
    <source>
        <dbReference type="ARBA" id="ARBA00022692"/>
    </source>
</evidence>
<dbReference type="InterPro" id="IPR001046">
    <property type="entry name" value="NRAMP_fam"/>
</dbReference>
<dbReference type="NCBIfam" id="NF001923">
    <property type="entry name" value="PRK00701.1"/>
    <property type="match status" value="1"/>
</dbReference>
<dbReference type="GO" id="GO:0005384">
    <property type="term" value="F:manganese ion transmembrane transporter activity"/>
    <property type="evidence" value="ECO:0007669"/>
    <property type="project" value="TreeGrafter"/>
</dbReference>
<evidence type="ECO:0000256" key="1">
    <source>
        <dbReference type="ARBA" id="ARBA00004141"/>
    </source>
</evidence>
<dbReference type="EMBL" id="DQID01000210">
    <property type="protein sequence ID" value="HCT14740.1"/>
    <property type="molecule type" value="Genomic_DNA"/>
</dbReference>
<evidence type="ECO:0000256" key="6">
    <source>
        <dbReference type="SAM" id="MobiDB-lite"/>
    </source>
</evidence>
<dbReference type="PANTHER" id="PTHR11706:SF33">
    <property type="entry name" value="NATURAL RESISTANCE-ASSOCIATED MACROPHAGE PROTEIN 2"/>
    <property type="match status" value="1"/>
</dbReference>
<organism evidence="8 9">
    <name type="scientific">Corynebacterium nuruki</name>
    <dbReference type="NCBI Taxonomy" id="1032851"/>
    <lineage>
        <taxon>Bacteria</taxon>
        <taxon>Bacillati</taxon>
        <taxon>Actinomycetota</taxon>
        <taxon>Actinomycetes</taxon>
        <taxon>Mycobacteriales</taxon>
        <taxon>Corynebacteriaceae</taxon>
        <taxon>Corynebacterium</taxon>
    </lineage>
</organism>
<feature type="transmembrane region" description="Helical" evidence="7">
    <location>
        <begin position="83"/>
        <end position="104"/>
    </location>
</feature>
<sequence length="460" mass="47788">MTTPEPVPVTDEGTAGGEATATVAPAPTTKTTTTRATGGASGGGDVVRRKPRLIGLLGPAFVAAIAYVDPGNVAANLSAGAEYGYLLLWVLVLANVMAMVVQYLSAKLGLVTRRSLTATIHDRIEGSDRLGGARRTVRLLYWGQAEIVTAATDIAEVIGGAVALNLLFGTPLVLGGVIVGIVSIGLLLLQGQRTQRSFEAVIVAFLVVITVGFLSGLFVTGLTVNEMVEGIVPRFQGTHTVILAASMLGATVMPHAVYLHSGLVRDRNFTPGNDAGMRHHLTATRWDVGAALVLAGTVNIAMLCLAAEALRGVEGTDSIEGAHAAVQNALGPVIGGLFAVGLLASGLASTSVGCYAGDMVMRDLLKVHIPILLRRFITILPALAILALGVEPTWALVLSQVVLSLGIPFALIPLVRLTSLPQVMGKWVNARALTVIGWVFCAIIVVLNIVLVYLTVTGQA</sequence>
<accession>A0A3D4T1W4</accession>